<sequence length="79" mass="8752">MVIASQFGAKKALKNVYFTHPQALQQIFTADASCLDAGRTNRGLTFLFGTNSLLLLDGERHQRQRQLLTPPLHGDRSVA</sequence>
<proteinExistence type="predicted"/>
<evidence type="ECO:0000313" key="2">
    <source>
        <dbReference type="Proteomes" id="UP000076925"/>
    </source>
</evidence>
<keyword evidence="2" id="KW-1185">Reference proteome</keyword>
<evidence type="ECO:0008006" key="3">
    <source>
        <dbReference type="Google" id="ProtNLM"/>
    </source>
</evidence>
<dbReference type="GO" id="GO:0020037">
    <property type="term" value="F:heme binding"/>
    <property type="evidence" value="ECO:0007669"/>
    <property type="project" value="InterPro"/>
</dbReference>
<gene>
    <name evidence="1" type="ORF">WA1_17440</name>
</gene>
<dbReference type="GO" id="GO:0005506">
    <property type="term" value="F:iron ion binding"/>
    <property type="evidence" value="ECO:0007669"/>
    <property type="project" value="InterPro"/>
</dbReference>
<dbReference type="Gene3D" id="1.10.630.10">
    <property type="entry name" value="Cytochrome P450"/>
    <property type="match status" value="1"/>
</dbReference>
<evidence type="ECO:0000313" key="1">
    <source>
        <dbReference type="EMBL" id="KYC41809.1"/>
    </source>
</evidence>
<organism evidence="1 2">
    <name type="scientific">Scytonema hofmannii PCC 7110</name>
    <dbReference type="NCBI Taxonomy" id="128403"/>
    <lineage>
        <taxon>Bacteria</taxon>
        <taxon>Bacillati</taxon>
        <taxon>Cyanobacteriota</taxon>
        <taxon>Cyanophyceae</taxon>
        <taxon>Nostocales</taxon>
        <taxon>Scytonemataceae</taxon>
        <taxon>Scytonema</taxon>
    </lineage>
</organism>
<dbReference type="GO" id="GO:0016705">
    <property type="term" value="F:oxidoreductase activity, acting on paired donors, with incorporation or reduction of molecular oxygen"/>
    <property type="evidence" value="ECO:0007669"/>
    <property type="project" value="InterPro"/>
</dbReference>
<dbReference type="GO" id="GO:0004497">
    <property type="term" value="F:monooxygenase activity"/>
    <property type="evidence" value="ECO:0007669"/>
    <property type="project" value="InterPro"/>
</dbReference>
<dbReference type="Proteomes" id="UP000076925">
    <property type="component" value="Unassembled WGS sequence"/>
</dbReference>
<dbReference type="InterPro" id="IPR036396">
    <property type="entry name" value="Cyt_P450_sf"/>
</dbReference>
<dbReference type="OrthoDB" id="446280at2"/>
<dbReference type="STRING" id="128403.WA1_17440"/>
<accession>A0A139XAU9</accession>
<reference evidence="1 2" key="1">
    <citation type="journal article" date="2013" name="Genome Biol. Evol.">
        <title>Genomes of Stigonematalean cyanobacteria (subsection V) and the evolution of oxygenic photosynthesis from prokaryotes to plastids.</title>
        <authorList>
            <person name="Dagan T."/>
            <person name="Roettger M."/>
            <person name="Stucken K."/>
            <person name="Landan G."/>
            <person name="Koch R."/>
            <person name="Major P."/>
            <person name="Gould S.B."/>
            <person name="Goremykin V.V."/>
            <person name="Rippka R."/>
            <person name="Tandeau de Marsac N."/>
            <person name="Gugger M."/>
            <person name="Lockhart P.J."/>
            <person name="Allen J.F."/>
            <person name="Brune I."/>
            <person name="Maus I."/>
            <person name="Puhler A."/>
            <person name="Martin W.F."/>
        </authorList>
    </citation>
    <scope>NUCLEOTIDE SEQUENCE [LARGE SCALE GENOMIC DNA]</scope>
    <source>
        <strain evidence="1 2">PCC 7110</strain>
    </source>
</reference>
<name>A0A139XAU9_9CYAN</name>
<comment type="caution">
    <text evidence="1">The sequence shown here is derived from an EMBL/GenBank/DDBJ whole genome shotgun (WGS) entry which is preliminary data.</text>
</comment>
<dbReference type="RefSeq" id="WP_017746206.1">
    <property type="nucleotide sequence ID" value="NZ_KQ976354.1"/>
</dbReference>
<protein>
    <recommendedName>
        <fullName evidence="3">Cytochrome P450</fullName>
    </recommendedName>
</protein>
<dbReference type="SUPFAM" id="SSF48264">
    <property type="entry name" value="Cytochrome P450"/>
    <property type="match status" value="1"/>
</dbReference>
<dbReference type="AlphaFoldDB" id="A0A139XAU9"/>
<dbReference type="EMBL" id="ANNX02000020">
    <property type="protein sequence ID" value="KYC41809.1"/>
    <property type="molecule type" value="Genomic_DNA"/>
</dbReference>